<dbReference type="Pfam" id="PF17863">
    <property type="entry name" value="AAA_lid_2"/>
    <property type="match status" value="1"/>
</dbReference>
<dbReference type="Proteomes" id="UP000000378">
    <property type="component" value="Chromosome"/>
</dbReference>
<dbReference type="PANTHER" id="PTHR32039:SF9">
    <property type="entry name" value="MAGNESIUM-CHELATASE SUBUNIT CHLI-2, CHLOROPLASTIC"/>
    <property type="match status" value="1"/>
</dbReference>
<evidence type="ECO:0000259" key="1">
    <source>
        <dbReference type="SMART" id="SM00382"/>
    </source>
</evidence>
<dbReference type="RefSeq" id="WP_013175297.1">
    <property type="nucleotide sequence ID" value="NC_014220.1"/>
</dbReference>
<dbReference type="InterPro" id="IPR045006">
    <property type="entry name" value="CHLI-like"/>
</dbReference>
<evidence type="ECO:0000313" key="2">
    <source>
        <dbReference type="EMBL" id="ADI01895.1"/>
    </source>
</evidence>
<keyword evidence="3" id="KW-1185">Reference proteome</keyword>
<dbReference type="HOGENOM" id="CLU_052818_0_0_9"/>
<protein>
    <submittedName>
        <fullName evidence="2">Magnesium chelatase</fullName>
        <ecNumber evidence="2">6.6.1.1</ecNumber>
    </submittedName>
</protein>
<dbReference type="InterPro" id="IPR003593">
    <property type="entry name" value="AAA+_ATPase"/>
</dbReference>
<dbReference type="InterPro" id="IPR041628">
    <property type="entry name" value="ChlI/MoxR_AAA_lid"/>
</dbReference>
<proteinExistence type="predicted"/>
<gene>
    <name evidence="2" type="ordered locus">Slip_1118</name>
</gene>
<name>D7CMG0_SYNLT</name>
<dbReference type="AlphaFoldDB" id="D7CMG0"/>
<dbReference type="eggNOG" id="COG1239">
    <property type="taxonomic scope" value="Bacteria"/>
</dbReference>
<dbReference type="SMART" id="SM00382">
    <property type="entry name" value="AAA"/>
    <property type="match status" value="1"/>
</dbReference>
<dbReference type="KEGG" id="slp:Slip_1118"/>
<dbReference type="STRING" id="643648.Slip_1118"/>
<dbReference type="OrthoDB" id="9775079at2"/>
<dbReference type="EMBL" id="CP002048">
    <property type="protein sequence ID" value="ADI01895.1"/>
    <property type="molecule type" value="Genomic_DNA"/>
</dbReference>
<dbReference type="Gene3D" id="1.10.8.80">
    <property type="entry name" value="Magnesium chelatase subunit I, C-Terminal domain"/>
    <property type="match status" value="1"/>
</dbReference>
<accession>D7CMG0</accession>
<dbReference type="PANTHER" id="PTHR32039">
    <property type="entry name" value="MAGNESIUM-CHELATASE SUBUNIT CHLI"/>
    <property type="match status" value="1"/>
</dbReference>
<dbReference type="EC" id="6.6.1.1" evidence="2"/>
<reference evidence="2 3" key="2">
    <citation type="journal article" date="2010" name="Stand. Genomic Sci.">
        <title>Complete genome sequence of Syntrophothermus lipocalidus type strain (TGB-C1).</title>
        <authorList>
            <person name="Djao O.D."/>
            <person name="Zhang X."/>
            <person name="Lucas S."/>
            <person name="Lapidus A."/>
            <person name="Del Rio T.G."/>
            <person name="Nolan M."/>
            <person name="Tice H."/>
            <person name="Cheng J.F."/>
            <person name="Han C."/>
            <person name="Tapia R."/>
            <person name="Goodwin L."/>
            <person name="Pitluck S."/>
            <person name="Liolios K."/>
            <person name="Ivanova N."/>
            <person name="Mavromatis K."/>
            <person name="Mikhailova N."/>
            <person name="Ovchinnikova G."/>
            <person name="Pati A."/>
            <person name="Brambilla E."/>
            <person name="Chen A."/>
            <person name="Palaniappan K."/>
            <person name="Land M."/>
            <person name="Hauser L."/>
            <person name="Chang Y.J."/>
            <person name="Jeffries C.D."/>
            <person name="Rohde M."/>
            <person name="Sikorski J."/>
            <person name="Spring S."/>
            <person name="Goker M."/>
            <person name="Detter J.C."/>
            <person name="Woyke T."/>
            <person name="Bristow J."/>
            <person name="Eisen J.A."/>
            <person name="Markowitz V."/>
            <person name="Hugenholtz P."/>
            <person name="Kyrpides N.C."/>
            <person name="Klenk H.P."/>
        </authorList>
    </citation>
    <scope>NUCLEOTIDE SEQUENCE [LARGE SCALE GENOMIC DNA]</scope>
    <source>
        <strain evidence="3">DSM 12680 / TGB-C1</strain>
    </source>
</reference>
<keyword evidence="2" id="KW-0436">Ligase</keyword>
<dbReference type="SUPFAM" id="SSF52540">
    <property type="entry name" value="P-loop containing nucleoside triphosphate hydrolases"/>
    <property type="match status" value="1"/>
</dbReference>
<organism evidence="2 3">
    <name type="scientific">Syntrophothermus lipocalidus (strain DSM 12680 / TGB-C1)</name>
    <dbReference type="NCBI Taxonomy" id="643648"/>
    <lineage>
        <taxon>Bacteria</taxon>
        <taxon>Bacillati</taxon>
        <taxon>Bacillota</taxon>
        <taxon>Clostridia</taxon>
        <taxon>Eubacteriales</taxon>
        <taxon>Syntrophomonadaceae</taxon>
        <taxon>Syntrophothermus</taxon>
    </lineage>
</organism>
<reference evidence="3" key="1">
    <citation type="journal article" date="2010" name="Stand. Genomic Sci.">
        <title>Complete genome sequence of Syntrophothermus lipocalidus type strain (TGB-C1T).</title>
        <authorList>
            <consortium name="US DOE Joint Genome Institute (JGI-PGF)"/>
            <person name="Djao O."/>
            <person name="Zhang X."/>
            <person name="Lucas S."/>
            <person name="Lapidus A."/>
            <person name="Glavina Del Rio T."/>
            <person name="Nolan M."/>
            <person name="Tice H."/>
            <person name="Cheng J."/>
            <person name="Han C."/>
            <person name="Tapia R."/>
            <person name="Goodwin L."/>
            <person name="Pitluck S."/>
            <person name="Liolios K."/>
            <person name="Ivanova N."/>
            <person name="Mavromatis K."/>
            <person name="Mikhailova N."/>
            <person name="Ovchinnikova G."/>
            <person name="Pati A."/>
            <person name="Brambilla E."/>
            <person name="Chen A."/>
            <person name="Palaniappan K."/>
            <person name="Land M."/>
            <person name="Hauser L."/>
            <person name="Chang Y."/>
            <person name="Jeffries C."/>
            <person name="Rohde M."/>
            <person name="Sikorski J."/>
            <person name="Spring S."/>
            <person name="Goker M."/>
            <person name="Detter J."/>
            <person name="Woyke T."/>
            <person name="Bristow J."/>
            <person name="Eisen J."/>
            <person name="Markowitz V."/>
            <person name="Hugenholtz P."/>
            <person name="Kyrpides N."/>
            <person name="Klenk H."/>
        </authorList>
    </citation>
    <scope>NUCLEOTIDE SEQUENCE [LARGE SCALE GENOMIC DNA]</scope>
    <source>
        <strain evidence="3">DSM 12680 / TGB-C1</strain>
    </source>
</reference>
<sequence>MKRYAELSRHDGNQTLFDLVEMSIASTYFGEPFHIHAEGLRGTGKTTIMRAARDILPTITRIKGCLYNCNPSDPHCPNHRGLSSEEIAELGVEQIMMPLLEISHSAKVGTVAGSIDLAKITDPNMPEAALLPGILPQAHRGIIFIDEINRLADTSPEITDILLDVMGQKPGRLQIEEAGLPVVEIPLAVTIWAASNPDEEPGPLEEVRRQLSDRFDMVFYMGRPASVEVVAEILSKSTKSSRANEDAAAEQVHEEYRRRILEIAEGYAKAELPDYLRNFVARIYVKHNLESLRAIEAIQQGALLYSLLKKRKQPTVADVVEMVPLALKHRVEGDTLVKIMNSLEARSPKESILSLRDKTGLGKQCVPEKEQEETDDTFLGGARRIKDMSRSELIATEKTLNPQDF</sequence>
<dbReference type="Gene3D" id="3.40.50.300">
    <property type="entry name" value="P-loop containing nucleotide triphosphate hydrolases"/>
    <property type="match status" value="1"/>
</dbReference>
<dbReference type="GO" id="GO:0016851">
    <property type="term" value="F:magnesium chelatase activity"/>
    <property type="evidence" value="ECO:0007669"/>
    <property type="project" value="UniProtKB-EC"/>
</dbReference>
<dbReference type="InterPro" id="IPR027417">
    <property type="entry name" value="P-loop_NTPase"/>
</dbReference>
<evidence type="ECO:0000313" key="3">
    <source>
        <dbReference type="Proteomes" id="UP000000378"/>
    </source>
</evidence>
<feature type="domain" description="AAA+ ATPase" evidence="1">
    <location>
        <begin position="31"/>
        <end position="225"/>
    </location>
</feature>